<dbReference type="EMBL" id="JAVRJZ010000016">
    <property type="protein sequence ID" value="KAK2711072.1"/>
    <property type="molecule type" value="Genomic_DNA"/>
</dbReference>
<keyword evidence="3" id="KW-1185">Reference proteome</keyword>
<dbReference type="Pfam" id="PF06658">
    <property type="entry name" value="DUF1168"/>
    <property type="match status" value="1"/>
</dbReference>
<feature type="compositionally biased region" description="Basic and acidic residues" evidence="1">
    <location>
        <begin position="105"/>
        <end position="125"/>
    </location>
</feature>
<dbReference type="InterPro" id="IPR009548">
    <property type="entry name" value="Prkrip1"/>
</dbReference>
<dbReference type="GO" id="GO:0005730">
    <property type="term" value="C:nucleolus"/>
    <property type="evidence" value="ECO:0007669"/>
    <property type="project" value="TreeGrafter"/>
</dbReference>
<gene>
    <name evidence="2" type="ORF">QYM36_012295</name>
</gene>
<evidence type="ECO:0000313" key="2">
    <source>
        <dbReference type="EMBL" id="KAK2711072.1"/>
    </source>
</evidence>
<dbReference type="GO" id="GO:0004860">
    <property type="term" value="F:protein kinase inhibitor activity"/>
    <property type="evidence" value="ECO:0007669"/>
    <property type="project" value="TreeGrafter"/>
</dbReference>
<name>A0AA88KZS4_ARTSF</name>
<reference evidence="2" key="1">
    <citation type="submission" date="2023-07" db="EMBL/GenBank/DDBJ databases">
        <title>Chromosome-level genome assembly of Artemia franciscana.</title>
        <authorList>
            <person name="Jo E."/>
        </authorList>
    </citation>
    <scope>NUCLEOTIDE SEQUENCE</scope>
    <source>
        <tissue evidence="2">Whole body</tissue>
    </source>
</reference>
<proteinExistence type="predicted"/>
<protein>
    <recommendedName>
        <fullName evidence="4">PRKR-interacting protein 1</fullName>
    </recommendedName>
</protein>
<evidence type="ECO:0000313" key="3">
    <source>
        <dbReference type="Proteomes" id="UP001187531"/>
    </source>
</evidence>
<feature type="region of interest" description="Disordered" evidence="1">
    <location>
        <begin position="84"/>
        <end position="133"/>
    </location>
</feature>
<organism evidence="2 3">
    <name type="scientific">Artemia franciscana</name>
    <name type="common">Brine shrimp</name>
    <name type="synonym">Artemia sanfranciscana</name>
    <dbReference type="NCBI Taxonomy" id="6661"/>
    <lineage>
        <taxon>Eukaryota</taxon>
        <taxon>Metazoa</taxon>
        <taxon>Ecdysozoa</taxon>
        <taxon>Arthropoda</taxon>
        <taxon>Crustacea</taxon>
        <taxon>Branchiopoda</taxon>
        <taxon>Anostraca</taxon>
        <taxon>Artemiidae</taxon>
        <taxon>Artemia</taxon>
    </lineage>
</organism>
<dbReference type="GO" id="GO:0003725">
    <property type="term" value="F:double-stranded RNA binding"/>
    <property type="evidence" value="ECO:0007669"/>
    <property type="project" value="InterPro"/>
</dbReference>
<comment type="caution">
    <text evidence="2">The sequence shown here is derived from an EMBL/GenBank/DDBJ whole genome shotgun (WGS) entry which is preliminary data.</text>
</comment>
<dbReference type="Proteomes" id="UP001187531">
    <property type="component" value="Unassembled WGS sequence"/>
</dbReference>
<evidence type="ECO:0008006" key="4">
    <source>
        <dbReference type="Google" id="ProtNLM"/>
    </source>
</evidence>
<evidence type="ECO:0000256" key="1">
    <source>
        <dbReference type="SAM" id="MobiDB-lite"/>
    </source>
</evidence>
<dbReference type="GO" id="GO:0019901">
    <property type="term" value="F:protein kinase binding"/>
    <property type="evidence" value="ECO:0007669"/>
    <property type="project" value="TreeGrafter"/>
</dbReference>
<dbReference type="PANTHER" id="PTHR13507">
    <property type="entry name" value="PRKR-INTERACTING PROTEIN 1"/>
    <property type="match status" value="1"/>
</dbReference>
<dbReference type="AlphaFoldDB" id="A0AA88KZS4"/>
<feature type="compositionally biased region" description="Basic residues" evidence="1">
    <location>
        <begin position="92"/>
        <end position="104"/>
    </location>
</feature>
<dbReference type="PANTHER" id="PTHR13507:SF0">
    <property type="entry name" value="PRKR-INTERACTING PROTEIN 1"/>
    <property type="match status" value="1"/>
</dbReference>
<sequence>MQPLVHTIASKIVPIPERPKEKTMAAPADFVRNVMGSSAGAGSGEFHVYRRIRRRECTREKLMQEKSEKELKDEEFQRQIEEKKKALEEKTAKKRQKRLKKKQKAKDPKKQKVDTQEKSEENKSDESDENEED</sequence>
<accession>A0AA88KZS4</accession>